<evidence type="ECO:0000256" key="5">
    <source>
        <dbReference type="ARBA" id="ARBA00022824"/>
    </source>
</evidence>
<dbReference type="InterPro" id="IPR013320">
    <property type="entry name" value="ConA-like_dom_sf"/>
</dbReference>
<dbReference type="Pfam" id="PF11721">
    <property type="entry name" value="Malectin"/>
    <property type="match status" value="1"/>
</dbReference>
<feature type="domain" description="Malectin" evidence="11">
    <location>
        <begin position="1006"/>
        <end position="1146"/>
    </location>
</feature>
<keyword evidence="6" id="KW-1133">Transmembrane helix</keyword>
<keyword evidence="5" id="KW-0256">Endoplasmic reticulum</keyword>
<sequence>MKKNNYPGFGLAKLYKANLALLLLCLLCNAVYAQDGCSPLSTLPCTSLQVTLPYSLSFNAPVNNTIADKNGQGTGFTTVNDYSGTRLAVDGQPSNSLVPGYEPSKITLTGGRLQLVTNKGIDFLTNNNQLNILGVKIPTDKKLQIDVKLINPVNGTQSQQAGIWYGLDDKTYIKLTVSGNKVELRKELNDVSSSVSGKANPDQRITAAISGLNTKTVSLRLVIDPSTNTVDGLYSTDGVNFTNAGTGYSSTGVDITGMGLTNSTAYAAIYATHRNATTAVTYSFDDFSIIGTDIPVSQSVNIDFLPSGSTVPAGYTGDTGLPFDATRKYGWIDPVTKQPADLQANMRIRTGTSDEKLRSIVQMQASTAGQRPGTWEYVVPNGLYRVTVSAGDDGYYDSNHEINVEGLPTISDFIPSASSKYKSAIATVQVSDGKLTIDANGGSNTKMNYLTFAPATPVTDATLPTASARFTGTLKSAGVYDGQVQVIITANDLGGSGLASLQYSVNNGTYVNYTAPFSITAAGNYTLKVKAVDANNNQRITSDYTFSIAAQSSKGVYMVLKNPDAFPSDDRLIFSLIQVPWRRTDPITPYNANHDKIKLQIGNEGTARLNINKLTLSKPAAWKIVTASGDSTGTVPIGINPGTSTQITIQFRARDAASTRSFFTDTLTIASNDSLAPVKKVVLVGLWQKEGESIYEPYASQIISAFGFKTTTGFGHDDGNINGTTRVPNSSEVVASYFVKADPSKPVTVHQMAAYHGCCAAVESFQYYRKGSPTPNTVFTHNSLDGQSLMPRLANTSSSPAMGTFNPTTAFGIKVGSSYSDRTKNADGLIGIRVMKVMDANGNIVPNAYILDCDYVGIAATNYDYQDNVYYVDNIKPDSGSVHYSDLAATPVTAVNFDPTLTGASTSVTISVKNTGLTYPDGTTDSDIALKGVSITGPNASEFSVTALKTSTLKVQVTTPLTVKFTPSSVGIKNAALLVNYNSASAPLRIPLYGIGNSSTSTVNVIRRIKAGGGDANVTIGNNVYETDKNFRKGSVKLDQQVSPTGVAGTDIDSLYLSYLSAAAALAETRLEIPVTNGDYLVRMHFVENYWTAPASRVFSTFIENQEVLTNFDIFREVGYRTALVKDFSTTVNDGVLTLRFNPTADRVGIAGVELFQVSNTSVAALQVNRLLDVGTKKITVYPNPNSGSSFYLNANNFAKGENVSVSISNMSGKLLQTEKFVTDDTGTASLYITLLSKLDRGVYIINTTSLTGNLSSKLLVE</sequence>
<dbReference type="NCBIfam" id="NF047446">
    <property type="entry name" value="barrel_OmpL47"/>
    <property type="match status" value="1"/>
</dbReference>
<keyword evidence="9" id="KW-0119">Carbohydrate metabolism</keyword>
<evidence type="ECO:0000256" key="3">
    <source>
        <dbReference type="ARBA" id="ARBA00022692"/>
    </source>
</evidence>
<evidence type="ECO:0000313" key="13">
    <source>
        <dbReference type="EMBL" id="WPU92432.1"/>
    </source>
</evidence>
<dbReference type="NCBIfam" id="TIGR04183">
    <property type="entry name" value="Por_Secre_tail"/>
    <property type="match status" value="1"/>
</dbReference>
<dbReference type="Gene3D" id="2.60.40.10">
    <property type="entry name" value="Immunoglobulins"/>
    <property type="match status" value="2"/>
</dbReference>
<accession>A0ABZ0TGX8</accession>
<dbReference type="PANTHER" id="PTHR13460">
    <property type="match status" value="1"/>
</dbReference>
<dbReference type="InterPro" id="IPR026444">
    <property type="entry name" value="Secre_tail"/>
</dbReference>
<evidence type="ECO:0000256" key="4">
    <source>
        <dbReference type="ARBA" id="ARBA00022729"/>
    </source>
</evidence>
<dbReference type="InterPro" id="IPR058094">
    <property type="entry name" value="Ig-like_OmpL47-like"/>
</dbReference>
<keyword evidence="3" id="KW-0812">Transmembrane</keyword>
<proteinExistence type="inferred from homology"/>
<feature type="domain" description="Secretion system C-terminal sorting" evidence="12">
    <location>
        <begin position="1181"/>
        <end position="1261"/>
    </location>
</feature>
<evidence type="ECO:0000256" key="10">
    <source>
        <dbReference type="SAM" id="SignalP"/>
    </source>
</evidence>
<dbReference type="InterPro" id="IPR008979">
    <property type="entry name" value="Galactose-bd-like_sf"/>
</dbReference>
<reference evidence="13 14" key="1">
    <citation type="submission" date="2023-11" db="EMBL/GenBank/DDBJ databases">
        <title>Analysis of the Genomes of Mucilaginibacter gossypii cycad 4 and M. sabulilitoris SNA2: microbes with the potential for plant growth promotion.</title>
        <authorList>
            <person name="Hirsch A.M."/>
            <person name="Humm E."/>
            <person name="Rubbi M."/>
            <person name="Del Vecchio G."/>
            <person name="Ha S.M."/>
            <person name="Pellegrini M."/>
            <person name="Gunsalus R.P."/>
        </authorList>
    </citation>
    <scope>NUCLEOTIDE SEQUENCE [LARGE SCALE GENOMIC DNA]</scope>
    <source>
        <strain evidence="13 14">SNA2</strain>
    </source>
</reference>
<dbReference type="SUPFAM" id="SSF49899">
    <property type="entry name" value="Concanavalin A-like lectins/glucanases"/>
    <property type="match status" value="1"/>
</dbReference>
<evidence type="ECO:0000256" key="7">
    <source>
        <dbReference type="ARBA" id="ARBA00023136"/>
    </source>
</evidence>
<evidence type="ECO:0000313" key="14">
    <source>
        <dbReference type="Proteomes" id="UP001324380"/>
    </source>
</evidence>
<name>A0ABZ0TGX8_9SPHI</name>
<dbReference type="Pfam" id="PF18962">
    <property type="entry name" value="Por_Secre_tail"/>
    <property type="match status" value="1"/>
</dbReference>
<comment type="similarity">
    <text evidence="2">Belongs to the malectin family.</text>
</comment>
<evidence type="ECO:0000256" key="9">
    <source>
        <dbReference type="ARBA" id="ARBA00023277"/>
    </source>
</evidence>
<keyword evidence="7" id="KW-0472">Membrane</keyword>
<feature type="chain" id="PRO_5046606057" evidence="10">
    <location>
        <begin position="34"/>
        <end position="1262"/>
    </location>
</feature>
<dbReference type="Gene3D" id="2.60.120.430">
    <property type="entry name" value="Galactose-binding lectin"/>
    <property type="match status" value="2"/>
</dbReference>
<evidence type="ECO:0000256" key="1">
    <source>
        <dbReference type="ARBA" id="ARBA00004115"/>
    </source>
</evidence>
<organism evidence="13 14">
    <name type="scientific">Mucilaginibacter sabulilitoris</name>
    <dbReference type="NCBI Taxonomy" id="1173583"/>
    <lineage>
        <taxon>Bacteria</taxon>
        <taxon>Pseudomonadati</taxon>
        <taxon>Bacteroidota</taxon>
        <taxon>Sphingobacteriia</taxon>
        <taxon>Sphingobacteriales</taxon>
        <taxon>Sphingobacteriaceae</taxon>
        <taxon>Mucilaginibacter</taxon>
    </lineage>
</organism>
<evidence type="ECO:0000259" key="12">
    <source>
        <dbReference type="Pfam" id="PF18962"/>
    </source>
</evidence>
<dbReference type="Gene3D" id="2.60.120.200">
    <property type="match status" value="1"/>
</dbReference>
<keyword evidence="14" id="KW-1185">Reference proteome</keyword>
<dbReference type="RefSeq" id="WP_321561594.1">
    <property type="nucleotide sequence ID" value="NZ_CP139558.1"/>
</dbReference>
<protein>
    <submittedName>
        <fullName evidence="13">Malectin domain-containing carbohydrate-binding protein</fullName>
    </submittedName>
</protein>
<evidence type="ECO:0000259" key="11">
    <source>
        <dbReference type="Pfam" id="PF11721"/>
    </source>
</evidence>
<dbReference type="InterPro" id="IPR039155">
    <property type="entry name" value="MLEC"/>
</dbReference>
<gene>
    <name evidence="13" type="ORF">SNE25_24195</name>
</gene>
<evidence type="ECO:0000256" key="2">
    <source>
        <dbReference type="ARBA" id="ARBA00009141"/>
    </source>
</evidence>
<dbReference type="InterPro" id="IPR021720">
    <property type="entry name" value="Malectin_dom"/>
</dbReference>
<dbReference type="InterPro" id="IPR013783">
    <property type="entry name" value="Ig-like_fold"/>
</dbReference>
<keyword evidence="8" id="KW-0325">Glycoprotein</keyword>
<feature type="signal peptide" evidence="10">
    <location>
        <begin position="1"/>
        <end position="33"/>
    </location>
</feature>
<evidence type="ECO:0000256" key="6">
    <source>
        <dbReference type="ARBA" id="ARBA00022989"/>
    </source>
</evidence>
<dbReference type="PANTHER" id="PTHR13460:SF0">
    <property type="entry name" value="MALECTIN"/>
    <property type="match status" value="1"/>
</dbReference>
<keyword evidence="4 10" id="KW-0732">Signal</keyword>
<dbReference type="EMBL" id="CP139558">
    <property type="protein sequence ID" value="WPU92432.1"/>
    <property type="molecule type" value="Genomic_DNA"/>
</dbReference>
<dbReference type="SUPFAM" id="SSF49785">
    <property type="entry name" value="Galactose-binding domain-like"/>
    <property type="match status" value="1"/>
</dbReference>
<evidence type="ECO:0000256" key="8">
    <source>
        <dbReference type="ARBA" id="ARBA00023180"/>
    </source>
</evidence>
<comment type="subcellular location">
    <subcellularLocation>
        <location evidence="1">Endoplasmic reticulum membrane</location>
        <topology evidence="1">Single-pass type I membrane protein</topology>
    </subcellularLocation>
</comment>
<dbReference type="Proteomes" id="UP001324380">
    <property type="component" value="Chromosome"/>
</dbReference>